<gene>
    <name evidence="2" type="ORF">GL58_20095</name>
</gene>
<name>A0A0L7N9E6_COMTE</name>
<sequence>MNTIIHWLEHLNVLMPSGHIALVGAGNGKGVWAQWLVHQAGKSRVTLIEAEPLQYAMLQRTLNALDERVRHCEIRNALVGAQPGTASFFVTSSQQESGLLEPQSLLSLWPNLQTEEIRELSAITLDTVYGDLGQDAEQPMGERHWLIIDCLPAGELLRASSKLDLVDVVIARVLLGEMHAVPDGTSLEEVAELLQQKGMVQVALEATRHPGIGYALFVRDARSALHAQVQTHHSECQKLRLNGEEQAKLLQEFQAQIERLTQAKLIVETQSQERVQQLEQLGKVRDEQAKRVQEHQAQIEQLTRTKAAADKHLQERAQQLEQVGKARDEQAKLAQDRLAQIEQLTQAKAAVDKQSQERAQQLEQLGKARDEQTKLAQDRLAQIEQLTQAKAAVDKQS</sequence>
<protein>
    <submittedName>
        <fullName evidence="2">Uncharacterized protein</fullName>
    </submittedName>
</protein>
<dbReference type="AlphaFoldDB" id="A0A0L7N9E6"/>
<accession>A0A0L7N9E6</accession>
<dbReference type="Gene3D" id="3.40.50.150">
    <property type="entry name" value="Vaccinia Virus protein VP39"/>
    <property type="match status" value="1"/>
</dbReference>
<keyword evidence="1" id="KW-0175">Coiled coil</keyword>
<feature type="non-terminal residue" evidence="2">
    <location>
        <position position="397"/>
    </location>
</feature>
<organism evidence="2 3">
    <name type="scientific">Comamonas testosteroni</name>
    <name type="common">Pseudomonas testosteroni</name>
    <dbReference type="NCBI Taxonomy" id="285"/>
    <lineage>
        <taxon>Bacteria</taxon>
        <taxon>Pseudomonadati</taxon>
        <taxon>Pseudomonadota</taxon>
        <taxon>Betaproteobacteria</taxon>
        <taxon>Burkholderiales</taxon>
        <taxon>Comamonadaceae</taxon>
        <taxon>Comamonas</taxon>
    </lineage>
</organism>
<feature type="coiled-coil region" evidence="1">
    <location>
        <begin position="243"/>
        <end position="312"/>
    </location>
</feature>
<evidence type="ECO:0000256" key="1">
    <source>
        <dbReference type="SAM" id="Coils"/>
    </source>
</evidence>
<evidence type="ECO:0000313" key="3">
    <source>
        <dbReference type="Proteomes" id="UP000037442"/>
    </source>
</evidence>
<dbReference type="InterPro" id="IPR029063">
    <property type="entry name" value="SAM-dependent_MTases_sf"/>
</dbReference>
<dbReference type="SUPFAM" id="SSF53335">
    <property type="entry name" value="S-adenosyl-L-methionine-dependent methyltransferases"/>
    <property type="match status" value="1"/>
</dbReference>
<dbReference type="EMBL" id="JNVD01000004">
    <property type="protein sequence ID" value="KOC30645.1"/>
    <property type="molecule type" value="Genomic_DNA"/>
</dbReference>
<dbReference type="Proteomes" id="UP000037442">
    <property type="component" value="Unassembled WGS sequence"/>
</dbReference>
<evidence type="ECO:0000313" key="2">
    <source>
        <dbReference type="EMBL" id="KOC30645.1"/>
    </source>
</evidence>
<reference evidence="3" key="1">
    <citation type="submission" date="2014-06" db="EMBL/GenBank/DDBJ databases">
        <title>Draft genome sequence of C. testosteroni WDL7.</title>
        <authorList>
            <person name="Wu Y."/>
            <person name="Seshan H."/>
            <person name="Arumugam K."/>
        </authorList>
    </citation>
    <scope>NUCLEOTIDE SEQUENCE [LARGE SCALE GENOMIC DNA]</scope>
    <source>
        <strain evidence="3">WDL7</strain>
    </source>
</reference>
<feature type="coiled-coil region" evidence="1">
    <location>
        <begin position="344"/>
        <end position="371"/>
    </location>
</feature>
<comment type="caution">
    <text evidence="2">The sequence shown here is derived from an EMBL/GenBank/DDBJ whole genome shotgun (WGS) entry which is preliminary data.</text>
</comment>
<dbReference type="RefSeq" id="WP_155500035.1">
    <property type="nucleotide sequence ID" value="NZ_JNVD01000004.1"/>
</dbReference>
<proteinExistence type="predicted"/>